<accession>A0A6J8B6D8</accession>
<dbReference type="OrthoDB" id="6117985at2759"/>
<gene>
    <name evidence="3" type="ORF">MCOR_14397</name>
</gene>
<reference evidence="3 4" key="1">
    <citation type="submission" date="2020-06" db="EMBL/GenBank/DDBJ databases">
        <authorList>
            <person name="Li R."/>
            <person name="Bekaert M."/>
        </authorList>
    </citation>
    <scope>NUCLEOTIDE SEQUENCE [LARGE SCALE GENOMIC DNA]</scope>
    <source>
        <strain evidence="4">wild</strain>
    </source>
</reference>
<evidence type="ECO:0000313" key="4">
    <source>
        <dbReference type="Proteomes" id="UP000507470"/>
    </source>
</evidence>
<keyword evidence="1" id="KW-0175">Coiled coil</keyword>
<name>A0A6J8B6D8_MYTCO</name>
<evidence type="ECO:0000256" key="1">
    <source>
        <dbReference type="SAM" id="Coils"/>
    </source>
</evidence>
<feature type="region of interest" description="Disordered" evidence="2">
    <location>
        <begin position="81"/>
        <end position="103"/>
    </location>
</feature>
<proteinExistence type="predicted"/>
<organism evidence="3 4">
    <name type="scientific">Mytilus coruscus</name>
    <name type="common">Sea mussel</name>
    <dbReference type="NCBI Taxonomy" id="42192"/>
    <lineage>
        <taxon>Eukaryota</taxon>
        <taxon>Metazoa</taxon>
        <taxon>Spiralia</taxon>
        <taxon>Lophotrochozoa</taxon>
        <taxon>Mollusca</taxon>
        <taxon>Bivalvia</taxon>
        <taxon>Autobranchia</taxon>
        <taxon>Pteriomorphia</taxon>
        <taxon>Mytilida</taxon>
        <taxon>Mytiloidea</taxon>
        <taxon>Mytilidae</taxon>
        <taxon>Mytilinae</taxon>
        <taxon>Mytilus</taxon>
    </lineage>
</organism>
<dbReference type="EMBL" id="CACVKT020002498">
    <property type="protein sequence ID" value="CAC5378169.1"/>
    <property type="molecule type" value="Genomic_DNA"/>
</dbReference>
<protein>
    <submittedName>
        <fullName evidence="3">Uncharacterized protein</fullName>
    </submittedName>
</protein>
<sequence>MKSTSMTLLMTIQLHSNPITQFNPEQAIHQWNKGARRRPSFMQKKVKKTVVQQMEEIMNVNENETQELTNSVDNLETAAACPDKAADSFSETRTQNEDEEEENIHRKYQEVLKAADEDMGIPIVAGSKTTDEEQYHQIVKEAYEDPCIPLTTHEVPVACPSRCLRCFICQLPMRHPYLHAT</sequence>
<evidence type="ECO:0000313" key="3">
    <source>
        <dbReference type="EMBL" id="CAC5378169.1"/>
    </source>
</evidence>
<evidence type="ECO:0000256" key="2">
    <source>
        <dbReference type="SAM" id="MobiDB-lite"/>
    </source>
</evidence>
<dbReference type="AlphaFoldDB" id="A0A6J8B6D8"/>
<keyword evidence="4" id="KW-1185">Reference proteome</keyword>
<feature type="coiled-coil region" evidence="1">
    <location>
        <begin position="51"/>
        <end position="78"/>
    </location>
</feature>
<dbReference type="Proteomes" id="UP000507470">
    <property type="component" value="Unassembled WGS sequence"/>
</dbReference>